<dbReference type="GO" id="GO:0051301">
    <property type="term" value="P:cell division"/>
    <property type="evidence" value="ECO:0007669"/>
    <property type="project" value="UniProtKB-KW"/>
</dbReference>
<dbReference type="PANTHER" id="PTHR13239">
    <property type="entry name" value="PROTEIN REQUIRED FOR HYPHAL ANASTOMOSIS HAM-2"/>
    <property type="match status" value="1"/>
</dbReference>
<evidence type="ECO:0000256" key="6">
    <source>
        <dbReference type="ARBA" id="ARBA00022912"/>
    </source>
</evidence>
<dbReference type="InterPro" id="IPR040185">
    <property type="entry name" value="Far11/STRP"/>
</dbReference>
<dbReference type="Pfam" id="PF00581">
    <property type="entry name" value="Rhodanese"/>
    <property type="match status" value="1"/>
</dbReference>
<name>A0A8J6HV54_TENMO</name>
<dbReference type="EMBL" id="JABDTM020011900">
    <property type="protein sequence ID" value="KAH0820436.1"/>
    <property type="molecule type" value="Genomic_DNA"/>
</dbReference>
<dbReference type="GO" id="GO:1902751">
    <property type="term" value="P:positive regulation of cell cycle G2/M phase transition"/>
    <property type="evidence" value="ECO:0007669"/>
    <property type="project" value="InterPro"/>
</dbReference>
<accession>A0A8J6HV54</accession>
<feature type="region of interest" description="Disordered" evidence="9">
    <location>
        <begin position="710"/>
        <end position="729"/>
    </location>
</feature>
<feature type="region of interest" description="Disordered" evidence="9">
    <location>
        <begin position="467"/>
        <end position="487"/>
    </location>
</feature>
<dbReference type="FunFam" id="3.40.250.10:FF:000036">
    <property type="entry name" value="M-phase inducer phosphatase"/>
    <property type="match status" value="1"/>
</dbReference>
<dbReference type="Pfam" id="PF11882">
    <property type="entry name" value="DUF3402"/>
    <property type="match status" value="2"/>
</dbReference>
<comment type="similarity">
    <text evidence="1">Belongs to the STRIP family.</text>
</comment>
<feature type="compositionally biased region" description="Low complexity" evidence="9">
    <location>
        <begin position="1114"/>
        <end position="1125"/>
    </location>
</feature>
<dbReference type="EC" id="3.1.3.48" evidence="3"/>
<reference evidence="11" key="1">
    <citation type="journal article" date="2020" name="J Insects Food Feed">
        <title>The yellow mealworm (Tenebrio molitor) genome: a resource for the emerging insects as food and feed industry.</title>
        <authorList>
            <person name="Eriksson T."/>
            <person name="Andere A."/>
            <person name="Kelstrup H."/>
            <person name="Emery V."/>
            <person name="Picard C."/>
        </authorList>
    </citation>
    <scope>NUCLEOTIDE SEQUENCE</scope>
    <source>
        <strain evidence="11">Stoneville</strain>
        <tissue evidence="11">Whole head</tissue>
    </source>
</reference>
<keyword evidence="7" id="KW-0131">Cell cycle</keyword>
<dbReference type="Gene3D" id="2.40.160.110">
    <property type="match status" value="1"/>
</dbReference>
<dbReference type="InterPro" id="IPR001763">
    <property type="entry name" value="Rhodanese-like_dom"/>
</dbReference>
<keyword evidence="4" id="KW-0132">Cell division</keyword>
<dbReference type="Proteomes" id="UP000719412">
    <property type="component" value="Unassembled WGS sequence"/>
</dbReference>
<dbReference type="InterPro" id="IPR021819">
    <property type="entry name" value="Far11/STRP_C"/>
</dbReference>
<reference evidence="11" key="2">
    <citation type="submission" date="2021-08" db="EMBL/GenBank/DDBJ databases">
        <authorList>
            <person name="Eriksson T."/>
        </authorList>
    </citation>
    <scope>NUCLEOTIDE SEQUENCE</scope>
    <source>
        <strain evidence="11">Stoneville</strain>
        <tissue evidence="11">Whole head</tissue>
    </source>
</reference>
<dbReference type="PANTHER" id="PTHR13239:SF4">
    <property type="entry name" value="AT25231P"/>
    <property type="match status" value="1"/>
</dbReference>
<dbReference type="CDD" id="cd01530">
    <property type="entry name" value="Cdc25"/>
    <property type="match status" value="1"/>
</dbReference>
<evidence type="ECO:0000256" key="1">
    <source>
        <dbReference type="ARBA" id="ARBA00007062"/>
    </source>
</evidence>
<dbReference type="GO" id="GO:0007010">
    <property type="term" value="P:cytoskeleton organization"/>
    <property type="evidence" value="ECO:0007669"/>
    <property type="project" value="TreeGrafter"/>
</dbReference>
<dbReference type="SMART" id="SM01293">
    <property type="entry name" value="DUF3402"/>
    <property type="match status" value="1"/>
</dbReference>
<feature type="region of interest" description="Disordered" evidence="9">
    <location>
        <begin position="1107"/>
        <end position="1140"/>
    </location>
</feature>
<gene>
    <name evidence="11" type="ORF">GEV33_002354</name>
</gene>
<evidence type="ECO:0000256" key="8">
    <source>
        <dbReference type="ARBA" id="ARBA00051722"/>
    </source>
</evidence>
<dbReference type="InterPro" id="IPR000751">
    <property type="entry name" value="MPI_Phosphatase"/>
</dbReference>
<dbReference type="GO" id="GO:0005829">
    <property type="term" value="C:cytosol"/>
    <property type="evidence" value="ECO:0007669"/>
    <property type="project" value="TreeGrafter"/>
</dbReference>
<evidence type="ECO:0000259" key="10">
    <source>
        <dbReference type="PROSITE" id="PS50206"/>
    </source>
</evidence>
<evidence type="ECO:0000256" key="5">
    <source>
        <dbReference type="ARBA" id="ARBA00022801"/>
    </source>
</evidence>
<dbReference type="SMART" id="SM00450">
    <property type="entry name" value="RHOD"/>
    <property type="match status" value="1"/>
</dbReference>
<evidence type="ECO:0000256" key="3">
    <source>
        <dbReference type="ARBA" id="ARBA00013064"/>
    </source>
</evidence>
<keyword evidence="6" id="KW-0904">Protein phosphatase</keyword>
<dbReference type="InterPro" id="IPR036873">
    <property type="entry name" value="Rhodanese-like_dom_sf"/>
</dbReference>
<dbReference type="GO" id="GO:0004725">
    <property type="term" value="F:protein tyrosine phosphatase activity"/>
    <property type="evidence" value="ECO:0007669"/>
    <property type="project" value="UniProtKB-EC"/>
</dbReference>
<dbReference type="InterPro" id="IPR012486">
    <property type="entry name" value="Far11/STRP_N"/>
</dbReference>
<keyword evidence="5" id="KW-0378">Hydrolase</keyword>
<protein>
    <recommendedName>
        <fullName evidence="3">protein-tyrosine-phosphatase</fullName>
        <ecNumber evidence="3">3.1.3.48</ecNumber>
    </recommendedName>
</protein>
<comment type="catalytic activity">
    <reaction evidence="8">
        <text>O-phospho-L-tyrosyl-[protein] + H2O = L-tyrosyl-[protein] + phosphate</text>
        <dbReference type="Rhea" id="RHEA:10684"/>
        <dbReference type="Rhea" id="RHEA-COMP:10136"/>
        <dbReference type="Rhea" id="RHEA-COMP:20101"/>
        <dbReference type="ChEBI" id="CHEBI:15377"/>
        <dbReference type="ChEBI" id="CHEBI:43474"/>
        <dbReference type="ChEBI" id="CHEBI:46858"/>
        <dbReference type="ChEBI" id="CHEBI:61978"/>
        <dbReference type="EC" id="3.1.3.48"/>
    </reaction>
</comment>
<dbReference type="GO" id="GO:0005634">
    <property type="term" value="C:nucleus"/>
    <property type="evidence" value="ECO:0007669"/>
    <property type="project" value="UniProtKB-ARBA"/>
</dbReference>
<organism evidence="11 12">
    <name type="scientific">Tenebrio molitor</name>
    <name type="common">Yellow mealworm beetle</name>
    <dbReference type="NCBI Taxonomy" id="7067"/>
    <lineage>
        <taxon>Eukaryota</taxon>
        <taxon>Metazoa</taxon>
        <taxon>Ecdysozoa</taxon>
        <taxon>Arthropoda</taxon>
        <taxon>Hexapoda</taxon>
        <taxon>Insecta</taxon>
        <taxon>Pterygota</taxon>
        <taxon>Neoptera</taxon>
        <taxon>Endopterygota</taxon>
        <taxon>Coleoptera</taxon>
        <taxon>Polyphaga</taxon>
        <taxon>Cucujiformia</taxon>
        <taxon>Tenebrionidae</taxon>
        <taxon>Tenebrio</taxon>
    </lineage>
</organism>
<feature type="domain" description="Rhodanese" evidence="10">
    <location>
        <begin position="573"/>
        <end position="683"/>
    </location>
</feature>
<evidence type="ECO:0000256" key="2">
    <source>
        <dbReference type="ARBA" id="ARBA00011065"/>
    </source>
</evidence>
<sequence>MLQLIYALKKHTTIDGVQRLPNPEFHLNARKAASAVRIDSPQLPPPQFRPNKLIFNRWRCFSPLHKTLFTSDREKFISMVDRVEERFNGRDNGTLATSIDRRGGIDRCQVLSSWWRWPNFNGFVRTGRDGSIGGICDSSRGETFPAEEFLSLVEVEVIWSSLRLCVFIPWTGEAGQKVHLFCPSLGFLAEEQPRLLKTVGLLGFVGFVVNLLNRPTYGVTVSFRKSAYEKGVIPTIEVRVVGTGSYSIKTEFKNNLKDNSIPIDTFSNMWESMGTDLCEVCQCPPRSKRGESVFLDKENIPQTLSPSKNEDLSFYGSSSPPSTLCSGTSPNHCNHNIVTRRPLEDHDPNSRDSGYITNYNGEGGKFSSYASPSRGSFESASIGSMEDEYFEDFSDIEPLEDNLPQDFSKLISGPLSYQNKNKERTVVKSTSPKDLVIRPLFRRALSFQHDRTTPNSGRARSCLFKNSGDLRPFKRPEPPQEFDSPTNTKKLKVIDDEEEASVPTVVRPPLQRTISATEESIMCAVQRSSVEPDLIGDFSKTFCLPLTQGRHQDLKSITPATLAGLIRGEFNGNVASFKVIDCRYPYEYDGGHIAGAVNIYTKDQCAKLLKDVDGSSPEPRKRYNILVFHCEFSSERGPNLYRYLREQDRQLNQDAYPSLHYPEVYLLEGGYKNFFEQYSDLCVPIAYTEMLHPEHESELRYFRLKSKTWNADTRQRPQNRPNSKRMSEHVPALHKISEDSFKDTLLEYLKDDPYVLVFAEHTLSPEDFAQHDQNGETAFPKLYELKKQKQHVTYKPYVQNPIGAIKQLDKDVTELSIASLLSTSDVPKKNILIIDLNDAKDDEQRFHMLKRHDSDIVSIYKDILQQHKNVLVIYTAHHTSWVAPEEVTHRKLRSLLQEPAEDKEDTGIIFNKDNVLLYLTSNGEFSSRNDSKKINITKDFEVTVSGSDNYTVSVKHDSDDLEIEIVITFSNSTRYWYINSIATTYNRKKIDLKVSKDYFAPFGFSYHCGGFNLTNEHRDISLLLPGFQIQPFVPNATFGDAYNCVGFTSVPIWSDCLNKIIIIARMAASRPKENYAETVRQIKYALQEMGRRLPMLMRRVSDNRLRHVVDGDEPGPSHSFSRSSRSGGGTDSPDLEFIYDDTDTHPNEIAELYSYTEQPELTFNVKAFEDQMEQYNLPPSWQRLSLDQRKSVVMKLLDQLEVSSKPLRMRAARCILYIAQGCWAEMQSDAEQQQWARVNVILLYQLGVFSAFTDLLNIEIENSTAAHVAMRKIAVSLTDSQDLRVILSVLYTITEVIRNEKDSGSTEYQNEVEAFCTDLANSSDEELLIVKLLGMVTRFCSGAAPHFPMKKVLLLLWKLILVTLGGMCVLKDLKDEKRAKAGLPRLDEDTMEIAKTMRASSPPASASDLLEAQNQKRNTRPFRRNLMKQSSLDDQESLGMELDSVTGDNGDDLGELSEFDERRPPENTENNQMYSNYPNRPTSPPLQSSVVVPRGLPWKPKVRQKDIDLFLDTARLKFVGYSLQGDRESLAGLPLPIHEGVKTLKEHVYTSLAELQIQKEEEIARNPLSTSEGEIELTSTEVLYQAMLPNLPQYMIALLKILLAAAPTSKAKTDSINIMADVLPEEMPMTVLQSMKLGIDVNRHKEIIVKAVSAILLLLLKHFKLNHIYQFEFMSQHLVFANCIPLVLKFFNQNIMAYVGAKNVIPILDFPSCVIGDQPELTAESLEIGDSAQFSWRNMFSCINLLRILNKLTKWKHSRIMMLVVFKSAPILKRTLKVRHAMTQLYVLKLLKMQTKYLGRQWRKSNMKTISAIYQKVRHRLNDDWAYGNDLDARPWDFQAEECALRASVDRFNNRRYTQVNQDSEFVPVDNCLNSVLGTTYDLSDSFKQHYQLWLEQELSSRSLRLFIKIVKVNFVCLAFSLKIAKSHSLYLSGACRVRGVANEVVKVAALWRANVSQKCEIYPRAAKGLGKGAAQGGGREFHIRHRDYELETICGEKCALTFVS</sequence>
<feature type="compositionally biased region" description="Basic residues" evidence="9">
    <location>
        <begin position="1417"/>
        <end position="1426"/>
    </location>
</feature>
<comment type="similarity">
    <text evidence="2">Belongs to the MPI phosphatase family.</text>
</comment>
<dbReference type="PROSITE" id="PS50206">
    <property type="entry name" value="RHODANESE_3"/>
    <property type="match status" value="1"/>
</dbReference>
<dbReference type="Pfam" id="PF05827">
    <property type="entry name" value="VAS1_LD"/>
    <property type="match status" value="1"/>
</dbReference>
<feature type="compositionally biased region" description="Polar residues" evidence="9">
    <location>
        <begin position="710"/>
        <end position="721"/>
    </location>
</feature>
<dbReference type="SUPFAM" id="SSF52821">
    <property type="entry name" value="Rhodanese/Cell cycle control phosphatase"/>
    <property type="match status" value="1"/>
</dbReference>
<dbReference type="Gene3D" id="3.40.250.10">
    <property type="entry name" value="Rhodanese-like domain"/>
    <property type="match status" value="1"/>
</dbReference>
<evidence type="ECO:0000256" key="9">
    <source>
        <dbReference type="SAM" id="MobiDB-lite"/>
    </source>
</evidence>
<dbReference type="InterPro" id="IPR046755">
    <property type="entry name" value="VAS1_LD"/>
</dbReference>
<proteinExistence type="inferred from homology"/>
<feature type="compositionally biased region" description="Acidic residues" evidence="9">
    <location>
        <begin position="1449"/>
        <end position="1458"/>
    </location>
</feature>
<evidence type="ECO:0000313" key="12">
    <source>
        <dbReference type="Proteomes" id="UP000719412"/>
    </source>
</evidence>
<evidence type="ECO:0000256" key="7">
    <source>
        <dbReference type="ARBA" id="ARBA00023306"/>
    </source>
</evidence>
<dbReference type="SMART" id="SM01292">
    <property type="entry name" value="N1221"/>
    <property type="match status" value="1"/>
</dbReference>
<dbReference type="GO" id="GO:0032502">
    <property type="term" value="P:developmental process"/>
    <property type="evidence" value="ECO:0007669"/>
    <property type="project" value="UniProtKB-ARBA"/>
</dbReference>
<dbReference type="PRINTS" id="PR00716">
    <property type="entry name" value="MPIPHPHTASE"/>
</dbReference>
<feature type="region of interest" description="Disordered" evidence="9">
    <location>
        <begin position="1396"/>
        <end position="1488"/>
    </location>
</feature>
<dbReference type="GO" id="GO:0010256">
    <property type="term" value="P:endomembrane system organization"/>
    <property type="evidence" value="ECO:0007669"/>
    <property type="project" value="UniProtKB-ARBA"/>
</dbReference>
<dbReference type="GO" id="GO:0009794">
    <property type="term" value="P:regulation of mitotic cell cycle, embryonic"/>
    <property type="evidence" value="ECO:0007669"/>
    <property type="project" value="UniProtKB-ARBA"/>
</dbReference>
<evidence type="ECO:0000313" key="11">
    <source>
        <dbReference type="EMBL" id="KAH0820436.1"/>
    </source>
</evidence>
<comment type="caution">
    <text evidence="11">The sequence shown here is derived from an EMBL/GenBank/DDBJ whole genome shotgun (WGS) entry which is preliminary data.</text>
</comment>
<keyword evidence="12" id="KW-1185">Reference proteome</keyword>
<dbReference type="Pfam" id="PF07923">
    <property type="entry name" value="N1221"/>
    <property type="match status" value="1"/>
</dbReference>
<feature type="compositionally biased region" description="Polar residues" evidence="9">
    <location>
        <begin position="1467"/>
        <end position="1488"/>
    </location>
</feature>
<evidence type="ECO:0000256" key="4">
    <source>
        <dbReference type="ARBA" id="ARBA00022618"/>
    </source>
</evidence>